<name>A0A8J5JKE7_HOMAM</name>
<organism evidence="1 2">
    <name type="scientific">Homarus americanus</name>
    <name type="common">American lobster</name>
    <dbReference type="NCBI Taxonomy" id="6706"/>
    <lineage>
        <taxon>Eukaryota</taxon>
        <taxon>Metazoa</taxon>
        <taxon>Ecdysozoa</taxon>
        <taxon>Arthropoda</taxon>
        <taxon>Crustacea</taxon>
        <taxon>Multicrustacea</taxon>
        <taxon>Malacostraca</taxon>
        <taxon>Eumalacostraca</taxon>
        <taxon>Eucarida</taxon>
        <taxon>Decapoda</taxon>
        <taxon>Pleocyemata</taxon>
        <taxon>Astacidea</taxon>
        <taxon>Nephropoidea</taxon>
        <taxon>Nephropidae</taxon>
        <taxon>Homarus</taxon>
    </lineage>
</organism>
<accession>A0A8J5JKE7</accession>
<dbReference type="AlphaFoldDB" id="A0A8J5JKE7"/>
<dbReference type="EMBL" id="JAHLQT010036987">
    <property type="protein sequence ID" value="KAG7157728.1"/>
    <property type="molecule type" value="Genomic_DNA"/>
</dbReference>
<evidence type="ECO:0000313" key="2">
    <source>
        <dbReference type="Proteomes" id="UP000747542"/>
    </source>
</evidence>
<comment type="caution">
    <text evidence="1">The sequence shown here is derived from an EMBL/GenBank/DDBJ whole genome shotgun (WGS) entry which is preliminary data.</text>
</comment>
<reference evidence="1" key="1">
    <citation type="journal article" date="2021" name="Sci. Adv.">
        <title>The American lobster genome reveals insights on longevity, neural, and immune adaptations.</title>
        <authorList>
            <person name="Polinski J.M."/>
            <person name="Zimin A.V."/>
            <person name="Clark K.F."/>
            <person name="Kohn A.B."/>
            <person name="Sadowski N."/>
            <person name="Timp W."/>
            <person name="Ptitsyn A."/>
            <person name="Khanna P."/>
            <person name="Romanova D.Y."/>
            <person name="Williams P."/>
            <person name="Greenwood S.J."/>
            <person name="Moroz L.L."/>
            <person name="Walt D.R."/>
            <person name="Bodnar A.G."/>
        </authorList>
    </citation>
    <scope>NUCLEOTIDE SEQUENCE</scope>
    <source>
        <strain evidence="1">GMGI-L3</strain>
    </source>
</reference>
<dbReference type="Proteomes" id="UP000747542">
    <property type="component" value="Unassembled WGS sequence"/>
</dbReference>
<proteinExistence type="predicted"/>
<evidence type="ECO:0000313" key="1">
    <source>
        <dbReference type="EMBL" id="KAG7157728.1"/>
    </source>
</evidence>
<gene>
    <name evidence="1" type="ORF">Hamer_G018797</name>
</gene>
<sequence length="167" mass="18634">MPGWRRRPRTAHRLLVLVLALGAVVIVVNLVAGDRNAAGTDHGHHDFLEGNEDWPPGYVQSQDLLHPPSKMTRDLAGPGVVVREVDEESLFDRILPGGGSPRTLITLDMTHPASPSLFCIKTRNEPQYSICPHNTPDDRYISEQLLREGTWETQIVSLFTTALTYYP</sequence>
<keyword evidence="2" id="KW-1185">Reference proteome</keyword>
<protein>
    <submittedName>
        <fullName evidence="1">Uncharacterized protein</fullName>
    </submittedName>
</protein>